<dbReference type="GO" id="GO:0016740">
    <property type="term" value="F:transferase activity"/>
    <property type="evidence" value="ECO:0007669"/>
    <property type="project" value="UniProtKB-KW"/>
</dbReference>
<dbReference type="InterPro" id="IPR051215">
    <property type="entry name" value="GRE"/>
</dbReference>
<dbReference type="GO" id="GO:0005829">
    <property type="term" value="C:cytosol"/>
    <property type="evidence" value="ECO:0007669"/>
    <property type="project" value="TreeGrafter"/>
</dbReference>
<dbReference type="AlphaFoldDB" id="A0A0G1MI76"/>
<dbReference type="Pfam" id="PF02901">
    <property type="entry name" value="PFL-like"/>
    <property type="match status" value="1"/>
</dbReference>
<feature type="compositionally biased region" description="Polar residues" evidence="1">
    <location>
        <begin position="443"/>
        <end position="452"/>
    </location>
</feature>
<organism evidence="3 4">
    <name type="scientific">Candidatus Collierbacteria bacterium GW2011_GWB1_44_6</name>
    <dbReference type="NCBI Taxonomy" id="1618384"/>
    <lineage>
        <taxon>Bacteria</taxon>
        <taxon>Candidatus Collieribacteriota</taxon>
    </lineage>
</organism>
<evidence type="ECO:0000313" key="4">
    <source>
        <dbReference type="Proteomes" id="UP000034835"/>
    </source>
</evidence>
<sequence length="452" mass="49803">CRRVPEHAPRSFHEAVQAFWFLNHAFHVSGTKISCGRIDQYLYPSLRRDLEMGSVTIDEAQELVDCLWLRFNDRCQIVRENFYTRADSGTAESRAADAVMIVDRSVPGEGRTADAGHRNRPGTATDAADAINHFGQNVLLSGVLPDGTDGTNELTWLCLNAMEKLALTQPVVTLRLHRSSPPELVARAAEVLKSGGGMPFVNNDDVLVPAYEALGVTTEDARDYANSNCWETMIEGRSDQELIRGMNFLLFLELALNRGCSRVHGPMGPDTGDPLGWTGFEELIEAWKVQADTQLARGIDHIGLGIEEGTLEHSSHGRFRYNPLLSTLTLDCLARERDIIRGGARYRIWHVMGEAVANAVDAAAAIRRLVFEERAVSMGELLEALEADWQGFENLRRGFAALGLKIIIMSPDEHDRQAARTQKDAAIGIHQDPPGHSGGIVGNNDSLTKQNS</sequence>
<gene>
    <name evidence="3" type="ORF">UW68_C0059G0001</name>
</gene>
<feature type="region of interest" description="Disordered" evidence="1">
    <location>
        <begin position="428"/>
        <end position="452"/>
    </location>
</feature>
<evidence type="ECO:0000313" key="3">
    <source>
        <dbReference type="EMBL" id="KKT71659.1"/>
    </source>
</evidence>
<accession>A0A0G1MI76</accession>
<dbReference type="EMBL" id="LCJG01000059">
    <property type="protein sequence ID" value="KKT71659.1"/>
    <property type="molecule type" value="Genomic_DNA"/>
</dbReference>
<reference evidence="3 4" key="1">
    <citation type="journal article" date="2015" name="Nature">
        <title>rRNA introns, odd ribosomes, and small enigmatic genomes across a large radiation of phyla.</title>
        <authorList>
            <person name="Brown C.T."/>
            <person name="Hug L.A."/>
            <person name="Thomas B.C."/>
            <person name="Sharon I."/>
            <person name="Castelle C.J."/>
            <person name="Singh A."/>
            <person name="Wilkins M.J."/>
            <person name="Williams K.H."/>
            <person name="Banfield J.F."/>
        </authorList>
    </citation>
    <scope>NUCLEOTIDE SEQUENCE [LARGE SCALE GENOMIC DNA]</scope>
</reference>
<keyword evidence="3" id="KW-0808">Transferase</keyword>
<dbReference type="SUPFAM" id="SSF51998">
    <property type="entry name" value="PFL-like glycyl radical enzymes"/>
    <property type="match status" value="1"/>
</dbReference>
<dbReference type="PANTHER" id="PTHR43641">
    <property type="entry name" value="FORMATE ACETYLTRANSFERASE 3-RELATED"/>
    <property type="match status" value="1"/>
</dbReference>
<feature type="non-terminal residue" evidence="3">
    <location>
        <position position="1"/>
    </location>
</feature>
<dbReference type="STRING" id="1618384.UW68_C0059G0001"/>
<dbReference type="PROSITE" id="PS51554">
    <property type="entry name" value="PFL"/>
    <property type="match status" value="1"/>
</dbReference>
<feature type="domain" description="PFL" evidence="2">
    <location>
        <begin position="1"/>
        <end position="452"/>
    </location>
</feature>
<comment type="caution">
    <text evidence="3">The sequence shown here is derived from an EMBL/GenBank/DDBJ whole genome shotgun (WGS) entry which is preliminary data.</text>
</comment>
<dbReference type="Proteomes" id="UP000034835">
    <property type="component" value="Unassembled WGS sequence"/>
</dbReference>
<evidence type="ECO:0000259" key="2">
    <source>
        <dbReference type="PROSITE" id="PS51554"/>
    </source>
</evidence>
<dbReference type="Gene3D" id="3.20.70.20">
    <property type="match status" value="1"/>
</dbReference>
<protein>
    <submittedName>
        <fullName evidence="3">Formate acetyltransferase 2</fullName>
    </submittedName>
</protein>
<name>A0A0G1MI76_9BACT</name>
<proteinExistence type="predicted"/>
<dbReference type="PANTHER" id="PTHR43641:SF2">
    <property type="entry name" value="DEHYDRATASE YBIW-RELATED"/>
    <property type="match status" value="1"/>
</dbReference>
<dbReference type="InterPro" id="IPR004184">
    <property type="entry name" value="PFL_dom"/>
</dbReference>
<evidence type="ECO:0000256" key="1">
    <source>
        <dbReference type="SAM" id="MobiDB-lite"/>
    </source>
</evidence>